<sequence>MKNKPSPAELQLIKDQQKRIQPLLESNASWSEGDFSDLLFSLSEWTPARSGFYVPLEKLEELSRDSRTPEASQPYLAMLITQAKTQKTEEKI</sequence>
<evidence type="ECO:0000313" key="2">
    <source>
        <dbReference type="Proteomes" id="UP000700732"/>
    </source>
</evidence>
<comment type="caution">
    <text evidence="1">The sequence shown here is derived from an EMBL/GenBank/DDBJ whole genome shotgun (WGS) entry which is preliminary data.</text>
</comment>
<name>A0ABR6W1N6_9BACT</name>
<accession>A0ABR6W1N6</accession>
<proteinExistence type="predicted"/>
<dbReference type="Proteomes" id="UP000700732">
    <property type="component" value="Unassembled WGS sequence"/>
</dbReference>
<reference evidence="1 2" key="1">
    <citation type="submission" date="2019-06" db="EMBL/GenBank/DDBJ databases">
        <title>Spirosoma utsteinense sp. nov. isolated from Antarctic ice-free soils.</title>
        <authorList>
            <person name="Tahon G."/>
        </authorList>
    </citation>
    <scope>NUCLEOTIDE SEQUENCE [LARGE SCALE GENOMIC DNA]</scope>
    <source>
        <strain evidence="1 2">LMG 31447</strain>
    </source>
</reference>
<dbReference type="RefSeq" id="WP_186736272.1">
    <property type="nucleotide sequence ID" value="NZ_VFIA01000004.1"/>
</dbReference>
<protein>
    <submittedName>
        <fullName evidence="1">Uncharacterized protein</fullName>
    </submittedName>
</protein>
<dbReference type="EMBL" id="VFIA01000004">
    <property type="protein sequence ID" value="MBC3790443.1"/>
    <property type="molecule type" value="Genomic_DNA"/>
</dbReference>
<evidence type="ECO:0000313" key="1">
    <source>
        <dbReference type="EMBL" id="MBC3790443.1"/>
    </source>
</evidence>
<gene>
    <name evidence="1" type="ORF">FH603_932</name>
</gene>
<organism evidence="1 2">
    <name type="scientific">Spirosoma utsteinense</name>
    <dbReference type="NCBI Taxonomy" id="2585773"/>
    <lineage>
        <taxon>Bacteria</taxon>
        <taxon>Pseudomonadati</taxon>
        <taxon>Bacteroidota</taxon>
        <taxon>Cytophagia</taxon>
        <taxon>Cytophagales</taxon>
        <taxon>Cytophagaceae</taxon>
        <taxon>Spirosoma</taxon>
    </lineage>
</organism>
<keyword evidence="2" id="KW-1185">Reference proteome</keyword>